<evidence type="ECO:0000256" key="5">
    <source>
        <dbReference type="ARBA" id="ARBA00023157"/>
    </source>
</evidence>
<sequence>MVSIRLKGQHFCGGTILAQRWILTAGHCVNRYSANQFMVRVGEHQLSRVENHATQDIPIKQYIIHPNYSIPIRHFNDIALLELAEDIEFNDYAWSACLPEDSAGSYKDEEATVIGWGILEKSGRRRGDILQKAKVPVIDYLQCQSWYRKAQKIVFFQRGQMCAGYEYGGKDACLGDSGGPLFMKENNKFIVIGVVSAGIGCAREFLPGLYTEVASYRSWILQYINNI</sequence>
<dbReference type="GeneID" id="106457404"/>
<dbReference type="InterPro" id="IPR001314">
    <property type="entry name" value="Peptidase_S1A"/>
</dbReference>
<name>A0ABM1S5X2_LIMPO</name>
<evidence type="ECO:0000256" key="2">
    <source>
        <dbReference type="ARBA" id="ARBA00012050"/>
    </source>
</evidence>
<dbReference type="PANTHER" id="PTHR24252:SF8">
    <property type="entry name" value="ACROSIN"/>
    <property type="match status" value="1"/>
</dbReference>
<dbReference type="InterPro" id="IPR009003">
    <property type="entry name" value="Peptidase_S1_PA"/>
</dbReference>
<dbReference type="SMART" id="SM00020">
    <property type="entry name" value="Tryp_SPc"/>
    <property type="match status" value="1"/>
</dbReference>
<proteinExistence type="predicted"/>
<keyword evidence="6" id="KW-0378">Hydrolase</keyword>
<keyword evidence="4" id="KW-0353">Hemolymph clotting</keyword>
<dbReference type="InterPro" id="IPR033116">
    <property type="entry name" value="TRYPSIN_SER"/>
</dbReference>
<protein>
    <recommendedName>
        <fullName evidence="3">Acrosin</fullName>
        <ecNumber evidence="2">3.4.21.10</ecNumber>
    </recommendedName>
</protein>
<dbReference type="EC" id="3.4.21.10" evidence="2"/>
<dbReference type="InterPro" id="IPR001254">
    <property type="entry name" value="Trypsin_dom"/>
</dbReference>
<feature type="domain" description="Peptidase S1" evidence="7">
    <location>
        <begin position="1"/>
        <end position="225"/>
    </location>
</feature>
<keyword evidence="6" id="KW-0720">Serine protease</keyword>
<dbReference type="Gene3D" id="2.40.10.10">
    <property type="entry name" value="Trypsin-like serine proteases"/>
    <property type="match status" value="2"/>
</dbReference>
<dbReference type="InterPro" id="IPR043504">
    <property type="entry name" value="Peptidase_S1_PA_chymotrypsin"/>
</dbReference>
<comment type="catalytic activity">
    <reaction evidence="1">
        <text>Preferential cleavage: Arg-|-Xaa, Lys-|-Xaa.</text>
        <dbReference type="EC" id="3.4.21.10"/>
    </reaction>
</comment>
<evidence type="ECO:0000313" key="9">
    <source>
        <dbReference type="RefSeq" id="XP_022239027.1"/>
    </source>
</evidence>
<evidence type="ECO:0000256" key="6">
    <source>
        <dbReference type="RuleBase" id="RU363034"/>
    </source>
</evidence>
<dbReference type="PANTHER" id="PTHR24252">
    <property type="entry name" value="ACROSIN-RELATED"/>
    <property type="match status" value="1"/>
</dbReference>
<keyword evidence="6" id="KW-0645">Protease</keyword>
<evidence type="ECO:0000256" key="3">
    <source>
        <dbReference type="ARBA" id="ARBA00017161"/>
    </source>
</evidence>
<dbReference type="PROSITE" id="PS00135">
    <property type="entry name" value="TRYPSIN_SER"/>
    <property type="match status" value="1"/>
</dbReference>
<dbReference type="Pfam" id="PF00089">
    <property type="entry name" value="Trypsin"/>
    <property type="match status" value="1"/>
</dbReference>
<accession>A0ABM1S5X2</accession>
<keyword evidence="8" id="KW-1185">Reference proteome</keyword>
<dbReference type="CDD" id="cd00190">
    <property type="entry name" value="Tryp_SPc"/>
    <property type="match status" value="1"/>
</dbReference>
<reference evidence="9" key="1">
    <citation type="submission" date="2025-08" db="UniProtKB">
        <authorList>
            <consortium name="RefSeq"/>
        </authorList>
    </citation>
    <scope>IDENTIFICATION</scope>
    <source>
        <tissue evidence="9">Muscle</tissue>
    </source>
</reference>
<keyword evidence="5" id="KW-1015">Disulfide bond</keyword>
<evidence type="ECO:0000256" key="4">
    <source>
        <dbReference type="ARBA" id="ARBA00022820"/>
    </source>
</evidence>
<dbReference type="SUPFAM" id="SSF50494">
    <property type="entry name" value="Trypsin-like serine proteases"/>
    <property type="match status" value="1"/>
</dbReference>
<dbReference type="PROSITE" id="PS00134">
    <property type="entry name" value="TRYPSIN_HIS"/>
    <property type="match status" value="1"/>
</dbReference>
<gene>
    <name evidence="9" type="primary">LOC106457404</name>
</gene>
<dbReference type="PROSITE" id="PS50240">
    <property type="entry name" value="TRYPSIN_DOM"/>
    <property type="match status" value="1"/>
</dbReference>
<dbReference type="PRINTS" id="PR00722">
    <property type="entry name" value="CHYMOTRYPSIN"/>
</dbReference>
<evidence type="ECO:0000256" key="1">
    <source>
        <dbReference type="ARBA" id="ARBA00001656"/>
    </source>
</evidence>
<dbReference type="InterPro" id="IPR018114">
    <property type="entry name" value="TRYPSIN_HIS"/>
</dbReference>
<dbReference type="RefSeq" id="XP_022239027.1">
    <property type="nucleotide sequence ID" value="XM_022383319.1"/>
</dbReference>
<evidence type="ECO:0000313" key="8">
    <source>
        <dbReference type="Proteomes" id="UP000694941"/>
    </source>
</evidence>
<dbReference type="Proteomes" id="UP000694941">
    <property type="component" value="Unplaced"/>
</dbReference>
<evidence type="ECO:0000259" key="7">
    <source>
        <dbReference type="PROSITE" id="PS50240"/>
    </source>
</evidence>
<organism evidence="8 9">
    <name type="scientific">Limulus polyphemus</name>
    <name type="common">Atlantic horseshoe crab</name>
    <dbReference type="NCBI Taxonomy" id="6850"/>
    <lineage>
        <taxon>Eukaryota</taxon>
        <taxon>Metazoa</taxon>
        <taxon>Ecdysozoa</taxon>
        <taxon>Arthropoda</taxon>
        <taxon>Chelicerata</taxon>
        <taxon>Merostomata</taxon>
        <taxon>Xiphosura</taxon>
        <taxon>Limulidae</taxon>
        <taxon>Limulus</taxon>
    </lineage>
</organism>